<organism evidence="2 3">
    <name type="scientific">Terriglobus albidus</name>
    <dbReference type="NCBI Taxonomy" id="1592106"/>
    <lineage>
        <taxon>Bacteria</taxon>
        <taxon>Pseudomonadati</taxon>
        <taxon>Acidobacteriota</taxon>
        <taxon>Terriglobia</taxon>
        <taxon>Terriglobales</taxon>
        <taxon>Acidobacteriaceae</taxon>
        <taxon>Terriglobus</taxon>
    </lineage>
</organism>
<dbReference type="OrthoDB" id="5621785at2"/>
<dbReference type="SUPFAM" id="SSF74650">
    <property type="entry name" value="Galactose mutarotase-like"/>
    <property type="match status" value="1"/>
</dbReference>
<sequence>MKSLMLALAAPLLAVHIASGQCPTDAAPDAPRVTITNGKLTAVVHLPDPQRGYYRSNRFDWSGSIACATLNGHTFWGQWFSHYDPLGNDAITGPAEEFRSPDGAEPGYNEAAPGGLFVKLGVGVLRRLDEKPYSFGGKYPIVDSGTWTSTSNRNSVTSTQVVHSTIGFDYRYTKTVEIDRKANIIRLHHRLTNLGKRPIDSALYNHVFLQLDGKGPGPGTSVTLAFAPTVETPFPDSVSVEDRTIRFLGPPPNGRAVGSYLTGYTPGTPNAIEVIDTTTGFRVRQKTDAPIVKFYFWGHSRATCPEAYIAIHVAPGKTQRWTTEFALEAPAAASPAPR</sequence>
<dbReference type="InterPro" id="IPR011013">
    <property type="entry name" value="Gal_mutarotase_sf_dom"/>
</dbReference>
<accession>A0A5B9EG24</accession>
<dbReference type="RefSeq" id="WP_147649010.1">
    <property type="nucleotide sequence ID" value="NZ_CP042806.1"/>
</dbReference>
<dbReference type="AlphaFoldDB" id="A0A5B9EG24"/>
<evidence type="ECO:0000313" key="2">
    <source>
        <dbReference type="EMBL" id="QEE29740.1"/>
    </source>
</evidence>
<dbReference type="GO" id="GO:0003824">
    <property type="term" value="F:catalytic activity"/>
    <property type="evidence" value="ECO:0007669"/>
    <property type="project" value="InterPro"/>
</dbReference>
<dbReference type="KEGG" id="talb:FTW19_18165"/>
<keyword evidence="3" id="KW-1185">Reference proteome</keyword>
<dbReference type="EMBL" id="CP042806">
    <property type="protein sequence ID" value="QEE29740.1"/>
    <property type="molecule type" value="Genomic_DNA"/>
</dbReference>
<name>A0A5B9EG24_9BACT</name>
<feature type="chain" id="PRO_5022824204" evidence="1">
    <location>
        <begin position="21"/>
        <end position="338"/>
    </location>
</feature>
<dbReference type="GO" id="GO:0005975">
    <property type="term" value="P:carbohydrate metabolic process"/>
    <property type="evidence" value="ECO:0007669"/>
    <property type="project" value="InterPro"/>
</dbReference>
<proteinExistence type="predicted"/>
<keyword evidence="1" id="KW-0732">Signal</keyword>
<feature type="signal peptide" evidence="1">
    <location>
        <begin position="1"/>
        <end position="20"/>
    </location>
</feature>
<dbReference type="Gene3D" id="2.70.98.10">
    <property type="match status" value="1"/>
</dbReference>
<evidence type="ECO:0000256" key="1">
    <source>
        <dbReference type="SAM" id="SignalP"/>
    </source>
</evidence>
<dbReference type="Proteomes" id="UP000321820">
    <property type="component" value="Chromosome"/>
</dbReference>
<evidence type="ECO:0000313" key="3">
    <source>
        <dbReference type="Proteomes" id="UP000321820"/>
    </source>
</evidence>
<dbReference type="GO" id="GO:0030246">
    <property type="term" value="F:carbohydrate binding"/>
    <property type="evidence" value="ECO:0007669"/>
    <property type="project" value="InterPro"/>
</dbReference>
<gene>
    <name evidence="2" type="ORF">FTW19_18165</name>
</gene>
<reference evidence="2 3" key="1">
    <citation type="submission" date="2019-08" db="EMBL/GenBank/DDBJ databases">
        <title>Complete genome sequence of Terriglobus albidus strain ORNL.</title>
        <authorList>
            <person name="Podar M."/>
        </authorList>
    </citation>
    <scope>NUCLEOTIDE SEQUENCE [LARGE SCALE GENOMIC DNA]</scope>
    <source>
        <strain evidence="2 3">ORNL</strain>
    </source>
</reference>
<protein>
    <submittedName>
        <fullName evidence="2">Uncharacterized protein</fullName>
    </submittedName>
</protein>
<dbReference type="InterPro" id="IPR014718">
    <property type="entry name" value="GH-type_carb-bd"/>
</dbReference>